<evidence type="ECO:0000256" key="1">
    <source>
        <dbReference type="ARBA" id="ARBA00022553"/>
    </source>
</evidence>
<dbReference type="EMBL" id="BNJG01000001">
    <property type="protein sequence ID" value="GHO52157.1"/>
    <property type="molecule type" value="Genomic_DNA"/>
</dbReference>
<dbReference type="SMART" id="SM00448">
    <property type="entry name" value="REC"/>
    <property type="match status" value="1"/>
</dbReference>
<dbReference type="InterPro" id="IPR011006">
    <property type="entry name" value="CheY-like_superfamily"/>
</dbReference>
<organism evidence="4 5">
    <name type="scientific">Ktedonobacter robiniae</name>
    <dbReference type="NCBI Taxonomy" id="2778365"/>
    <lineage>
        <taxon>Bacteria</taxon>
        <taxon>Bacillati</taxon>
        <taxon>Chloroflexota</taxon>
        <taxon>Ktedonobacteria</taxon>
        <taxon>Ktedonobacterales</taxon>
        <taxon>Ktedonobacteraceae</taxon>
        <taxon>Ktedonobacter</taxon>
    </lineage>
</organism>
<gene>
    <name evidence="4" type="ORF">KSB_06320</name>
</gene>
<comment type="caution">
    <text evidence="4">The sequence shown here is derived from an EMBL/GenBank/DDBJ whole genome shotgun (WGS) entry which is preliminary data.</text>
</comment>
<evidence type="ECO:0000259" key="3">
    <source>
        <dbReference type="PROSITE" id="PS50110"/>
    </source>
</evidence>
<accession>A0ABQ3UHJ5</accession>
<dbReference type="SUPFAM" id="SSF52172">
    <property type="entry name" value="CheY-like"/>
    <property type="match status" value="1"/>
</dbReference>
<dbReference type="Proteomes" id="UP000654345">
    <property type="component" value="Unassembled WGS sequence"/>
</dbReference>
<dbReference type="RefSeq" id="WP_201369095.1">
    <property type="nucleotide sequence ID" value="NZ_BNJG01000001.1"/>
</dbReference>
<feature type="domain" description="Response regulatory" evidence="3">
    <location>
        <begin position="4"/>
        <end position="123"/>
    </location>
</feature>
<evidence type="ECO:0000313" key="4">
    <source>
        <dbReference type="EMBL" id="GHO52157.1"/>
    </source>
</evidence>
<dbReference type="PANTHER" id="PTHR44591:SF3">
    <property type="entry name" value="RESPONSE REGULATORY DOMAIN-CONTAINING PROTEIN"/>
    <property type="match status" value="1"/>
</dbReference>
<sequence length="138" mass="15842">MPAHLLIIDDDPSILEMMRLVLEEEGGYQVTIAEMFFEDVIDVERLQPDLILLDFRFGGHEDGWNFLQKLKLHRPTMHIPIILCTAGLADVSQQEPILEQKGIPILYKPFHLDELLDLVEKCLAHRSPTSTKKVLDEV</sequence>
<keyword evidence="1 2" id="KW-0597">Phosphoprotein</keyword>
<evidence type="ECO:0000313" key="5">
    <source>
        <dbReference type="Proteomes" id="UP000654345"/>
    </source>
</evidence>
<reference evidence="4 5" key="1">
    <citation type="journal article" date="2021" name="Int. J. Syst. Evol. Microbiol.">
        <title>Reticulibacter mediterranei gen. nov., sp. nov., within the new family Reticulibacteraceae fam. nov., and Ktedonospora formicarum gen. nov., sp. nov., Ktedonobacter robiniae sp. nov., Dictyobacter formicarum sp. nov. and Dictyobacter arantiisoli sp. nov., belonging to the class Ktedonobacteria.</title>
        <authorList>
            <person name="Yabe S."/>
            <person name="Zheng Y."/>
            <person name="Wang C.M."/>
            <person name="Sakai Y."/>
            <person name="Abe K."/>
            <person name="Yokota A."/>
            <person name="Donadio S."/>
            <person name="Cavaletti L."/>
            <person name="Monciardini P."/>
        </authorList>
    </citation>
    <scope>NUCLEOTIDE SEQUENCE [LARGE SCALE GENOMIC DNA]</scope>
    <source>
        <strain evidence="4 5">SOSP1-30</strain>
    </source>
</reference>
<dbReference type="Gene3D" id="3.40.50.2300">
    <property type="match status" value="1"/>
</dbReference>
<proteinExistence type="predicted"/>
<dbReference type="CDD" id="cd00156">
    <property type="entry name" value="REC"/>
    <property type="match status" value="1"/>
</dbReference>
<evidence type="ECO:0000256" key="2">
    <source>
        <dbReference type="PROSITE-ProRule" id="PRU00169"/>
    </source>
</evidence>
<dbReference type="PANTHER" id="PTHR44591">
    <property type="entry name" value="STRESS RESPONSE REGULATOR PROTEIN 1"/>
    <property type="match status" value="1"/>
</dbReference>
<dbReference type="Pfam" id="PF00072">
    <property type="entry name" value="Response_reg"/>
    <property type="match status" value="1"/>
</dbReference>
<dbReference type="InterPro" id="IPR050595">
    <property type="entry name" value="Bact_response_regulator"/>
</dbReference>
<dbReference type="PROSITE" id="PS50110">
    <property type="entry name" value="RESPONSE_REGULATORY"/>
    <property type="match status" value="1"/>
</dbReference>
<feature type="modified residue" description="4-aspartylphosphate" evidence="2">
    <location>
        <position position="54"/>
    </location>
</feature>
<name>A0ABQ3UHJ5_9CHLR</name>
<keyword evidence="5" id="KW-1185">Reference proteome</keyword>
<protein>
    <recommendedName>
        <fullName evidence="3">Response regulatory domain-containing protein</fullName>
    </recommendedName>
</protein>
<dbReference type="InterPro" id="IPR001789">
    <property type="entry name" value="Sig_transdc_resp-reg_receiver"/>
</dbReference>